<comment type="catalytic activity">
    <reaction evidence="7 8">
        <text>shikimate + NADP(+) = 3-dehydroshikimate + NADPH + H(+)</text>
        <dbReference type="Rhea" id="RHEA:17737"/>
        <dbReference type="ChEBI" id="CHEBI:15378"/>
        <dbReference type="ChEBI" id="CHEBI:16630"/>
        <dbReference type="ChEBI" id="CHEBI:36208"/>
        <dbReference type="ChEBI" id="CHEBI:57783"/>
        <dbReference type="ChEBI" id="CHEBI:58349"/>
        <dbReference type="EC" id="1.1.1.25"/>
    </reaction>
</comment>
<feature type="domain" description="Shikimate dehydrogenase substrate binding N-terminal" evidence="10">
    <location>
        <begin position="13"/>
        <end position="95"/>
    </location>
</feature>
<dbReference type="NCBIfam" id="TIGR00507">
    <property type="entry name" value="aroE"/>
    <property type="match status" value="1"/>
</dbReference>
<feature type="domain" description="SDH C-terminal" evidence="11">
    <location>
        <begin position="251"/>
        <end position="277"/>
    </location>
</feature>
<dbReference type="InterPro" id="IPR041121">
    <property type="entry name" value="SDH_C"/>
</dbReference>
<dbReference type="SUPFAM" id="SSF51735">
    <property type="entry name" value="NAD(P)-binding Rossmann-fold domains"/>
    <property type="match status" value="1"/>
</dbReference>
<evidence type="ECO:0000259" key="11">
    <source>
        <dbReference type="Pfam" id="PF18317"/>
    </source>
</evidence>
<protein>
    <recommendedName>
        <fullName evidence="2 8">Shikimate dehydrogenase (NADP(+))</fullName>
        <shortName evidence="8">SDH</shortName>
        <ecNumber evidence="2 8">1.1.1.25</ecNumber>
    </recommendedName>
</protein>
<dbReference type="Pfam" id="PF18317">
    <property type="entry name" value="SDH_C"/>
    <property type="match status" value="1"/>
</dbReference>
<dbReference type="EMBL" id="JAHDYS010000005">
    <property type="protein sequence ID" value="MBT1071589.1"/>
    <property type="molecule type" value="Genomic_DNA"/>
</dbReference>
<dbReference type="Proteomes" id="UP000784128">
    <property type="component" value="Unassembled WGS sequence"/>
</dbReference>
<dbReference type="EC" id="1.1.1.25" evidence="2 8"/>
<keyword evidence="6 8" id="KW-0057">Aromatic amino acid biosynthesis</keyword>
<comment type="function">
    <text evidence="8">Involved in the biosynthesis of the chorismate, which leads to the biosynthesis of aromatic amino acids. Catalyzes the reversible NADPH linked reduction of 3-dehydroshikimate (DHSA) to yield shikimate (SA).</text>
</comment>
<evidence type="ECO:0000313" key="12">
    <source>
        <dbReference type="EMBL" id="MBT1071589.1"/>
    </source>
</evidence>
<proteinExistence type="inferred from homology"/>
<evidence type="ECO:0000259" key="10">
    <source>
        <dbReference type="Pfam" id="PF08501"/>
    </source>
</evidence>
<evidence type="ECO:0000256" key="8">
    <source>
        <dbReference type="HAMAP-Rule" id="MF_00222"/>
    </source>
</evidence>
<evidence type="ECO:0000259" key="9">
    <source>
        <dbReference type="Pfam" id="PF01488"/>
    </source>
</evidence>
<comment type="pathway">
    <text evidence="1 8">Metabolic intermediate biosynthesis; chorismate biosynthesis; chorismate from D-erythrose 4-phosphate and phosphoenolpyruvate: step 4/7.</text>
</comment>
<feature type="binding site" evidence="8">
    <location>
        <position position="93"/>
    </location>
    <ligand>
        <name>shikimate</name>
        <dbReference type="ChEBI" id="CHEBI:36208"/>
    </ligand>
</feature>
<feature type="binding site" evidence="8">
    <location>
        <position position="230"/>
    </location>
    <ligand>
        <name>shikimate</name>
        <dbReference type="ChEBI" id="CHEBI:36208"/>
    </ligand>
</feature>
<evidence type="ECO:0000256" key="7">
    <source>
        <dbReference type="ARBA" id="ARBA00049442"/>
    </source>
</evidence>
<dbReference type="InterPro" id="IPR013708">
    <property type="entry name" value="Shikimate_DH-bd_N"/>
</dbReference>
<feature type="binding site" evidence="8">
    <location>
        <begin position="21"/>
        <end position="23"/>
    </location>
    <ligand>
        <name>shikimate</name>
        <dbReference type="ChEBI" id="CHEBI:36208"/>
    </ligand>
</feature>
<dbReference type="Pfam" id="PF08501">
    <property type="entry name" value="Shikimate_dh_N"/>
    <property type="match status" value="1"/>
</dbReference>
<dbReference type="Gene3D" id="3.40.50.720">
    <property type="entry name" value="NAD(P)-binding Rossmann-like Domain"/>
    <property type="match status" value="1"/>
</dbReference>
<dbReference type="SUPFAM" id="SSF53223">
    <property type="entry name" value="Aminoacid dehydrogenase-like, N-terminal domain"/>
    <property type="match status" value="1"/>
</dbReference>
<name>A0ABS5U7F1_9BACT</name>
<dbReference type="Pfam" id="PF01488">
    <property type="entry name" value="Shikimate_DH"/>
    <property type="match status" value="1"/>
</dbReference>
<evidence type="ECO:0000256" key="2">
    <source>
        <dbReference type="ARBA" id="ARBA00012962"/>
    </source>
</evidence>
<feature type="active site" description="Proton acceptor" evidence="8">
    <location>
        <position position="72"/>
    </location>
</feature>
<dbReference type="InterPro" id="IPR046346">
    <property type="entry name" value="Aminoacid_DH-like_N_sf"/>
</dbReference>
<feature type="binding site" evidence="8">
    <location>
        <begin position="133"/>
        <end position="137"/>
    </location>
    <ligand>
        <name>NADP(+)</name>
        <dbReference type="ChEBI" id="CHEBI:58349"/>
    </ligand>
</feature>
<dbReference type="HAMAP" id="MF_00222">
    <property type="entry name" value="Shikimate_DH_AroE"/>
    <property type="match status" value="1"/>
</dbReference>
<keyword evidence="13" id="KW-1185">Reference proteome</keyword>
<feature type="domain" description="Quinate/shikimate 5-dehydrogenase/glutamyl-tRNA reductase" evidence="9">
    <location>
        <begin position="126"/>
        <end position="170"/>
    </location>
</feature>
<dbReference type="Gene3D" id="3.40.50.10860">
    <property type="entry name" value="Leucine Dehydrogenase, chain A, domain 1"/>
    <property type="match status" value="1"/>
</dbReference>
<feature type="binding site" evidence="8">
    <location>
        <position position="258"/>
    </location>
    <ligand>
        <name>shikimate</name>
        <dbReference type="ChEBI" id="CHEBI:36208"/>
    </ligand>
</feature>
<comment type="caution">
    <text evidence="8">Lacks conserved residue(s) required for the propagation of feature annotation.</text>
</comment>
<dbReference type="CDD" id="cd01065">
    <property type="entry name" value="NAD_bind_Shikimate_DH"/>
    <property type="match status" value="1"/>
</dbReference>
<gene>
    <name evidence="8 12" type="primary">aroE</name>
    <name evidence="12" type="ORF">KJB30_07330</name>
</gene>
<dbReference type="GO" id="GO:0004764">
    <property type="term" value="F:shikimate 3-dehydrogenase (NADP+) activity"/>
    <property type="evidence" value="ECO:0007669"/>
    <property type="project" value="UniProtKB-EC"/>
</dbReference>
<feature type="binding site" evidence="8">
    <location>
        <position position="228"/>
    </location>
    <ligand>
        <name>NADP(+)</name>
        <dbReference type="ChEBI" id="CHEBI:58349"/>
    </ligand>
</feature>
<feature type="binding site" evidence="8">
    <location>
        <position position="251"/>
    </location>
    <ligand>
        <name>NADP(+)</name>
        <dbReference type="ChEBI" id="CHEBI:58349"/>
    </ligand>
</feature>
<dbReference type="InterPro" id="IPR036291">
    <property type="entry name" value="NAD(P)-bd_dom_sf"/>
</dbReference>
<keyword evidence="3 8" id="KW-0028">Amino-acid biosynthesis</keyword>
<dbReference type="InterPro" id="IPR011342">
    <property type="entry name" value="Shikimate_DH"/>
</dbReference>
<evidence type="ECO:0000256" key="4">
    <source>
        <dbReference type="ARBA" id="ARBA00022857"/>
    </source>
</evidence>
<evidence type="ECO:0000313" key="13">
    <source>
        <dbReference type="Proteomes" id="UP000784128"/>
    </source>
</evidence>
<dbReference type="PANTHER" id="PTHR21089:SF1">
    <property type="entry name" value="BIFUNCTIONAL 3-DEHYDROQUINATE DEHYDRATASE_SHIKIMATE DEHYDROGENASE, CHLOROPLASTIC"/>
    <property type="match status" value="1"/>
</dbReference>
<comment type="similarity">
    <text evidence="8">Belongs to the shikimate dehydrogenase family.</text>
</comment>
<evidence type="ECO:0000256" key="6">
    <source>
        <dbReference type="ARBA" id="ARBA00023141"/>
    </source>
</evidence>
<dbReference type="InterPro" id="IPR006151">
    <property type="entry name" value="Shikm_DH/Glu-tRNA_Rdtase"/>
</dbReference>
<keyword evidence="4 8" id="KW-0521">NADP</keyword>
<reference evidence="12 13" key="1">
    <citation type="submission" date="2021-05" db="EMBL/GenBank/DDBJ databases">
        <title>The draft genome of Geobacter chapellei DSM 13688.</title>
        <authorList>
            <person name="Xu Z."/>
            <person name="Masuda Y."/>
            <person name="Itoh H."/>
            <person name="Senoo K."/>
        </authorList>
    </citation>
    <scope>NUCLEOTIDE SEQUENCE [LARGE SCALE GENOMIC DNA]</scope>
    <source>
        <strain evidence="12 13">DSM 13688</strain>
    </source>
</reference>
<comment type="subunit">
    <text evidence="8">Homodimer.</text>
</comment>
<accession>A0ABS5U7F1</accession>
<organism evidence="12 13">
    <name type="scientific">Pelotalea chapellei</name>
    <dbReference type="NCBI Taxonomy" id="44671"/>
    <lineage>
        <taxon>Bacteria</taxon>
        <taxon>Pseudomonadati</taxon>
        <taxon>Thermodesulfobacteriota</taxon>
        <taxon>Desulfuromonadia</taxon>
        <taxon>Geobacterales</taxon>
        <taxon>Geobacteraceae</taxon>
        <taxon>Pelotalea</taxon>
    </lineage>
</organism>
<keyword evidence="5 8" id="KW-0560">Oxidoreductase</keyword>
<dbReference type="InterPro" id="IPR022893">
    <property type="entry name" value="Shikimate_DH_fam"/>
</dbReference>
<dbReference type="RefSeq" id="WP_214297481.1">
    <property type="nucleotide sequence ID" value="NZ_JAHDYS010000005.1"/>
</dbReference>
<evidence type="ECO:0000256" key="3">
    <source>
        <dbReference type="ARBA" id="ARBA00022605"/>
    </source>
</evidence>
<evidence type="ECO:0000256" key="1">
    <source>
        <dbReference type="ARBA" id="ARBA00004871"/>
    </source>
</evidence>
<feature type="binding site" evidence="8">
    <location>
        <position position="68"/>
    </location>
    <ligand>
        <name>shikimate</name>
        <dbReference type="ChEBI" id="CHEBI:36208"/>
    </ligand>
</feature>
<dbReference type="PANTHER" id="PTHR21089">
    <property type="entry name" value="SHIKIMATE DEHYDROGENASE"/>
    <property type="match status" value="1"/>
</dbReference>
<evidence type="ECO:0000256" key="5">
    <source>
        <dbReference type="ARBA" id="ARBA00023002"/>
    </source>
</evidence>
<sequence length="286" mass="30419">MQILNGKTRVLGIIGHPVEHSLSPLLQNAALDASDLNYVYVPFNVHPDELGCAVAGLRSLGVAGFNVTIPHKTAVINHLDRLDKSAELAGAVNVVHNDSGRLIGYNTDGAGLLKSLEEDLAFVPGDDRIIIIGAGGAARGAVAALCSGGASSIVVVNRSQDRALELTRSLWSHFPQVDFTVVSTAYELMPFLRDCVLVLNTTSLGMHNETIPFLKISALPPTAKVYDMVYTPAITPFLHEAMAKGHTCANGSGMLVGQGEYAFKIWTGKIPPPGLMKSLFPCSYSI</sequence>
<comment type="caution">
    <text evidence="12">The sequence shown here is derived from an EMBL/GenBank/DDBJ whole genome shotgun (WGS) entry which is preliminary data.</text>
</comment>
<feature type="binding site" evidence="8">
    <location>
        <position position="108"/>
    </location>
    <ligand>
        <name>shikimate</name>
        <dbReference type="ChEBI" id="CHEBI:36208"/>
    </ligand>
</feature>